<sequence length="647" mass="73474">MENKNVEVVFDAESGALLRMTDKHSGWEIMKREVLGQSFELLLPMEGSEMTDADRRFNVVKGIKQANPAIEKAGNQVTFIWKGMKSEFMAQEVDITFRGVVSLTDKGLEFSGNVTNNSIYPIEYVSWPCIGEVTVPDKTQPLHHSTRNDQRELFPHFFNQHGYWGVDYPTSTYVLSEKSFLQVNDCERGFMVYNREMPKYMTITSFELIPGYEIRSVNPYEDEIDGEMVRIQFKANHVVYCEPGNVATLDPIQFVTYKGSSIEGVNIYRNDRVQLASVQKKNTPQWLASPLNWQKVSIDNGDDLLRYARESTKCGVNVLLVRGWYRGENGHVTQVPGLEDAIAKCQEQGMRIVLETNWTSVDRHAPGYRENFRKYMMVDPFNMPYNFNNLCPNAPAIRQWVKSEWLKLPALRAADGYMNNDHNHDSKTFMCFDRSHNHRFGEPTINGMMKLDAEMARALASSGDKVALGQDFIEHQQDIYDGCMVNVSDNFYAKNRYMNSVSPMLVCVETRNARRGINQALLNRMNIVYDLNFFSNNLADYPHIAEYGVSVKALRDRYAEAIWDATFDEHNGATVNGDNLQYSVFVAKNGKRAVVVANMSNDRASKVSAALNNNASLVYATPESPEQKAFGGTVELAPLSAVIIMEK</sequence>
<dbReference type="Proteomes" id="UP000260759">
    <property type="component" value="Unassembled WGS sequence"/>
</dbReference>
<evidence type="ECO:0000313" key="2">
    <source>
        <dbReference type="Proteomes" id="UP000260759"/>
    </source>
</evidence>
<evidence type="ECO:0000313" key="1">
    <source>
        <dbReference type="EMBL" id="RGN94910.1"/>
    </source>
</evidence>
<gene>
    <name evidence="1" type="ORF">DXB37_06965</name>
</gene>
<dbReference type="EMBL" id="QSVA01000005">
    <property type="protein sequence ID" value="RGN94910.1"/>
    <property type="molecule type" value="Genomic_DNA"/>
</dbReference>
<reference evidence="1 2" key="1">
    <citation type="submission" date="2018-08" db="EMBL/GenBank/DDBJ databases">
        <title>A genome reference for cultivated species of the human gut microbiota.</title>
        <authorList>
            <person name="Zou Y."/>
            <person name="Xue W."/>
            <person name="Luo G."/>
        </authorList>
    </citation>
    <scope>NUCLEOTIDE SEQUENCE [LARGE SCALE GENOMIC DNA]</scope>
    <source>
        <strain evidence="1 2">OM03-4</strain>
    </source>
</reference>
<accession>A0A3E5F0X8</accession>
<comment type="caution">
    <text evidence="1">The sequence shown here is derived from an EMBL/GenBank/DDBJ whole genome shotgun (WGS) entry which is preliminary data.</text>
</comment>
<evidence type="ECO:0008006" key="3">
    <source>
        <dbReference type="Google" id="ProtNLM"/>
    </source>
</evidence>
<proteinExistence type="predicted"/>
<dbReference type="AlphaFoldDB" id="A0A3E5F0X8"/>
<protein>
    <recommendedName>
        <fullName evidence="3">Alpha-galactosidase</fullName>
    </recommendedName>
</protein>
<name>A0A3E5F0X8_BACUN</name>
<organism evidence="1 2">
    <name type="scientific">Bacteroides uniformis</name>
    <dbReference type="NCBI Taxonomy" id="820"/>
    <lineage>
        <taxon>Bacteria</taxon>
        <taxon>Pseudomonadati</taxon>
        <taxon>Bacteroidota</taxon>
        <taxon>Bacteroidia</taxon>
        <taxon>Bacteroidales</taxon>
        <taxon>Bacteroidaceae</taxon>
        <taxon>Bacteroides</taxon>
    </lineage>
</organism>